<gene>
    <name evidence="1" type="ORF">KLDO_g1594</name>
</gene>
<keyword evidence="2" id="KW-1185">Reference proteome</keyword>
<dbReference type="Gene3D" id="3.40.50.720">
    <property type="entry name" value="NAD(P)-binding Rossmann-like Domain"/>
    <property type="match status" value="1"/>
</dbReference>
<dbReference type="InterPro" id="IPR014843">
    <property type="entry name" value="Him1/Fmp52"/>
</dbReference>
<sequence length="346" mass="39318">MPQLYTLLLGASGMTGKIVLQQLLSLPSYFPLIDLPLLTSPVNLEHHIVVITRSQLDVEEEVQKQFKLLEKSDLVDWNYSYDRDGNEIVYSTTVLNEISISVKINITAIKEPDSTKWAHMIPHHISISDPLANLSIISCLGSTSSSSKKSGVSREWVDKTLNLDILKSVLNNDSLSQKLSQYFLMTSFNNFAISTIFPYFKSKKDLETTAEKLLRDHRASITILRPGPLVGRHGYLTPFVVPELDDHLVHSIYEYQKAILRHYTKRINEWRKVGVATRASEIVAKVSYNMPCGLLLGYPVKAEDCAFVLVTERMKHFKSTSLEPRKVTYFSSQQIDSYKEKIEAHI</sequence>
<organism evidence="1 2">
    <name type="scientific">Kluyveromyces dobzhanskii CBS 2104</name>
    <dbReference type="NCBI Taxonomy" id="1427455"/>
    <lineage>
        <taxon>Eukaryota</taxon>
        <taxon>Fungi</taxon>
        <taxon>Dikarya</taxon>
        <taxon>Ascomycota</taxon>
        <taxon>Saccharomycotina</taxon>
        <taxon>Saccharomycetes</taxon>
        <taxon>Saccharomycetales</taxon>
        <taxon>Saccharomycetaceae</taxon>
        <taxon>Kluyveromyces</taxon>
    </lineage>
</organism>
<dbReference type="Pfam" id="PF08732">
    <property type="entry name" value="HIM1"/>
    <property type="match status" value="1"/>
</dbReference>
<evidence type="ECO:0000313" key="2">
    <source>
        <dbReference type="Proteomes" id="UP000031516"/>
    </source>
</evidence>
<reference evidence="1 2" key="1">
    <citation type="submission" date="2014-03" db="EMBL/GenBank/DDBJ databases">
        <title>The genome of Kluyveromyces dobzhanskii.</title>
        <authorList>
            <person name="Nystedt B."/>
            <person name="Astrom S."/>
        </authorList>
    </citation>
    <scope>NUCLEOTIDE SEQUENCE [LARGE SCALE GENOMIC DNA]</scope>
    <source>
        <strain evidence="1 2">CBS 2104</strain>
    </source>
</reference>
<comment type="caution">
    <text evidence="1">The sequence shown here is derived from an EMBL/GenBank/DDBJ whole genome shotgun (WGS) entry which is preliminary data.</text>
</comment>
<dbReference type="OrthoDB" id="4067292at2759"/>
<accession>A0A0A8L540</accession>
<dbReference type="InterPro" id="IPR036291">
    <property type="entry name" value="NAD(P)-bd_dom_sf"/>
</dbReference>
<evidence type="ECO:0000313" key="1">
    <source>
        <dbReference type="EMBL" id="CDO93292.1"/>
    </source>
</evidence>
<name>A0A0A8L540_9SACH</name>
<dbReference type="Proteomes" id="UP000031516">
    <property type="component" value="Unassembled WGS sequence"/>
</dbReference>
<dbReference type="EMBL" id="CCBQ010000022">
    <property type="protein sequence ID" value="CDO93292.1"/>
    <property type="molecule type" value="Genomic_DNA"/>
</dbReference>
<dbReference type="SUPFAM" id="SSF51735">
    <property type="entry name" value="NAD(P)-binding Rossmann-fold domains"/>
    <property type="match status" value="1"/>
</dbReference>
<proteinExistence type="predicted"/>
<dbReference type="AlphaFoldDB" id="A0A0A8L540"/>
<protein>
    <submittedName>
        <fullName evidence="1">WGS project CCBQ000000000 data, contig 00009</fullName>
    </submittedName>
</protein>